<reference evidence="1 2" key="1">
    <citation type="submission" date="2020-07" db="EMBL/GenBank/DDBJ databases">
        <title>Sequencing the genomes of 1000 actinobacteria strains.</title>
        <authorList>
            <person name="Klenk H.-P."/>
        </authorList>
    </citation>
    <scope>NUCLEOTIDE SEQUENCE [LARGE SCALE GENOMIC DNA]</scope>
    <source>
        <strain evidence="1 2">DSM 26487</strain>
    </source>
</reference>
<comment type="caution">
    <text evidence="1">The sequence shown here is derived from an EMBL/GenBank/DDBJ whole genome shotgun (WGS) entry which is preliminary data.</text>
</comment>
<evidence type="ECO:0008006" key="3">
    <source>
        <dbReference type="Google" id="ProtNLM"/>
    </source>
</evidence>
<keyword evidence="2" id="KW-1185">Reference proteome</keyword>
<dbReference type="Gene3D" id="3.10.450.50">
    <property type="match status" value="1"/>
</dbReference>
<proteinExistence type="predicted"/>
<dbReference type="AlphaFoldDB" id="A0A7Z0IS74"/>
<name>A0A7Z0IS74_9ACTN</name>
<dbReference type="Proteomes" id="UP000564496">
    <property type="component" value="Unassembled WGS sequence"/>
</dbReference>
<dbReference type="InterPro" id="IPR032710">
    <property type="entry name" value="NTF2-like_dom_sf"/>
</dbReference>
<dbReference type="EMBL" id="JACBZR010000001">
    <property type="protein sequence ID" value="NYI77467.1"/>
    <property type="molecule type" value="Genomic_DNA"/>
</dbReference>
<sequence length="222" mass="24599">MSDLDRAEIEGFWAHWLDLNRQAEADGSWSPLADVYAEDATYGWMYTPDEHFMAVGRDQIREWALGTEMAGLEGWHYDYQATVIDDVNAMVVGFWRQRAGIVDDATGEEYEILGIGGSWFGLARRPDGEGLEFAWQRDWFDLGSTATTFLDIVKAKKATQGLLDRMSLNGIEQPGHYRRKDLPSTVWPPPVADGKFLTQSTSSLAAPTADIVSGCASTGGPQ</sequence>
<dbReference type="SUPFAM" id="SSF54427">
    <property type="entry name" value="NTF2-like"/>
    <property type="match status" value="1"/>
</dbReference>
<protein>
    <recommendedName>
        <fullName evidence="3">Nuclear transport factor 2 family protein</fullName>
    </recommendedName>
</protein>
<evidence type="ECO:0000313" key="2">
    <source>
        <dbReference type="Proteomes" id="UP000564496"/>
    </source>
</evidence>
<dbReference type="RefSeq" id="WP_179657951.1">
    <property type="nucleotide sequence ID" value="NZ_JACBZR010000001.1"/>
</dbReference>
<accession>A0A7Z0IS74</accession>
<evidence type="ECO:0000313" key="1">
    <source>
        <dbReference type="EMBL" id="NYI77467.1"/>
    </source>
</evidence>
<gene>
    <name evidence="1" type="ORF">BJ988_002115</name>
</gene>
<organism evidence="1 2">
    <name type="scientific">Nocardioides panzhihuensis</name>
    <dbReference type="NCBI Taxonomy" id="860243"/>
    <lineage>
        <taxon>Bacteria</taxon>
        <taxon>Bacillati</taxon>
        <taxon>Actinomycetota</taxon>
        <taxon>Actinomycetes</taxon>
        <taxon>Propionibacteriales</taxon>
        <taxon>Nocardioidaceae</taxon>
        <taxon>Nocardioides</taxon>
    </lineage>
</organism>